<dbReference type="Proteomes" id="UP000655366">
    <property type="component" value="Unassembled WGS sequence"/>
</dbReference>
<dbReference type="GO" id="GO:0016747">
    <property type="term" value="F:acyltransferase activity, transferring groups other than amino-acyl groups"/>
    <property type="evidence" value="ECO:0007669"/>
    <property type="project" value="InterPro"/>
</dbReference>
<feature type="compositionally biased region" description="Basic and acidic residues" evidence="1">
    <location>
        <begin position="160"/>
        <end position="172"/>
    </location>
</feature>
<dbReference type="EMBL" id="JADNYM010000043">
    <property type="protein sequence ID" value="MBG0741814.1"/>
    <property type="molecule type" value="Genomic_DNA"/>
</dbReference>
<feature type="region of interest" description="Disordered" evidence="1">
    <location>
        <begin position="153"/>
        <end position="172"/>
    </location>
</feature>
<accession>A0A931CUW0</accession>
<sequence length="172" mass="18823">MVAREIALRAGVASDAVPLTDLYLRSRRTAMPWLPSVHDQAETLWWMRQIVLTGQDVIVAEDGHRLLGFAALDGQWLEQLYVDSEAQGSGVGRALLAAAKEVRPGGFSLRVFTRNTRARLFSESLGCVLTEQSDGSRNEENEPDCTYSCAPVALPPGMRPHPDSGRCRDGDA</sequence>
<proteinExistence type="predicted"/>
<dbReference type="Gene3D" id="3.40.630.30">
    <property type="match status" value="1"/>
</dbReference>
<evidence type="ECO:0000256" key="1">
    <source>
        <dbReference type="SAM" id="MobiDB-lite"/>
    </source>
</evidence>
<dbReference type="InterPro" id="IPR016181">
    <property type="entry name" value="Acyl_CoA_acyltransferase"/>
</dbReference>
<gene>
    <name evidence="3" type="ORF">IV500_20895</name>
</gene>
<dbReference type="AlphaFoldDB" id="A0A931CUW0"/>
<evidence type="ECO:0000259" key="2">
    <source>
        <dbReference type="PROSITE" id="PS51186"/>
    </source>
</evidence>
<feature type="domain" description="N-acetyltransferase" evidence="2">
    <location>
        <begin position="6"/>
        <end position="161"/>
    </location>
</feature>
<dbReference type="PROSITE" id="PS51186">
    <property type="entry name" value="GNAT"/>
    <property type="match status" value="1"/>
</dbReference>
<dbReference type="InterPro" id="IPR000182">
    <property type="entry name" value="GNAT_dom"/>
</dbReference>
<organism evidence="3 4">
    <name type="scientific">Arthrobacter terrae</name>
    <dbReference type="NCBI Taxonomy" id="2935737"/>
    <lineage>
        <taxon>Bacteria</taxon>
        <taxon>Bacillati</taxon>
        <taxon>Actinomycetota</taxon>
        <taxon>Actinomycetes</taxon>
        <taxon>Micrococcales</taxon>
        <taxon>Micrococcaceae</taxon>
        <taxon>Arthrobacter</taxon>
    </lineage>
</organism>
<name>A0A931CUW0_9MICC</name>
<dbReference type="CDD" id="cd04301">
    <property type="entry name" value="NAT_SF"/>
    <property type="match status" value="1"/>
</dbReference>
<reference evidence="3 4" key="1">
    <citation type="submission" date="2020-11" db="EMBL/GenBank/DDBJ databases">
        <title>Arthrobacter antarcticus sp. nov., isolated from Antarctic Soil.</title>
        <authorList>
            <person name="Li J."/>
        </authorList>
    </citation>
    <scope>NUCLEOTIDE SEQUENCE [LARGE SCALE GENOMIC DNA]</scope>
    <source>
        <strain evidence="3 4">Z1-20</strain>
    </source>
</reference>
<evidence type="ECO:0000313" key="4">
    <source>
        <dbReference type="Proteomes" id="UP000655366"/>
    </source>
</evidence>
<comment type="caution">
    <text evidence="3">The sequence shown here is derived from an EMBL/GenBank/DDBJ whole genome shotgun (WGS) entry which is preliminary data.</text>
</comment>
<dbReference type="Pfam" id="PF13508">
    <property type="entry name" value="Acetyltransf_7"/>
    <property type="match status" value="1"/>
</dbReference>
<evidence type="ECO:0000313" key="3">
    <source>
        <dbReference type="EMBL" id="MBG0741814.1"/>
    </source>
</evidence>
<dbReference type="SUPFAM" id="SSF55729">
    <property type="entry name" value="Acyl-CoA N-acyltransferases (Nat)"/>
    <property type="match status" value="1"/>
</dbReference>
<keyword evidence="4" id="KW-1185">Reference proteome</keyword>
<protein>
    <submittedName>
        <fullName evidence="3">GNAT family N-acetyltransferase</fullName>
    </submittedName>
</protein>